<feature type="region of interest" description="Disordered" evidence="10">
    <location>
        <begin position="633"/>
        <end position="660"/>
    </location>
</feature>
<dbReference type="EMBL" id="LSSK01001372">
    <property type="protein sequence ID" value="OMH79898.1"/>
    <property type="molecule type" value="Genomic_DNA"/>
</dbReference>
<dbReference type="PANTHER" id="PTHR12860">
    <property type="entry name" value="SIGNAL RECOGNITION PARTICLE 68 KDA PROTEIN"/>
    <property type="match status" value="1"/>
</dbReference>
<feature type="compositionally biased region" description="Acidic residues" evidence="10">
    <location>
        <begin position="89"/>
        <end position="102"/>
    </location>
</feature>
<comment type="caution">
    <text evidence="11">The sequence shown here is derived from an EMBL/GenBank/DDBJ whole genome shotgun (WGS) entry which is preliminary data.</text>
</comment>
<protein>
    <recommendedName>
        <fullName evidence="9">Signal recognition particle subunit SRP68</fullName>
    </recommendedName>
</protein>
<evidence type="ECO:0000256" key="2">
    <source>
        <dbReference type="ARBA" id="ARBA00004604"/>
    </source>
</evidence>
<reference evidence="11" key="2">
    <citation type="submission" date="2017-01" db="EMBL/GenBank/DDBJ databases">
        <authorList>
            <person name="Mah S.A."/>
            <person name="Swanson W.J."/>
            <person name="Moy G.W."/>
            <person name="Vacquier V.D."/>
        </authorList>
    </citation>
    <scope>NUCLEOTIDE SEQUENCE [LARGE SCALE GENOMIC DNA]</scope>
    <source>
        <strain evidence="11">COL-18-3</strain>
    </source>
</reference>
<dbReference type="GO" id="GO:0005730">
    <property type="term" value="C:nucleolus"/>
    <property type="evidence" value="ECO:0007669"/>
    <property type="project" value="UniProtKB-SubCell"/>
</dbReference>
<comment type="similarity">
    <text evidence="3">Belongs to the SRP68 family.</text>
</comment>
<dbReference type="EMBL" id="LSSK01001011">
    <property type="protein sequence ID" value="OMH81024.1"/>
    <property type="molecule type" value="Genomic_DNA"/>
</dbReference>
<dbReference type="GO" id="GO:0030942">
    <property type="term" value="F:endoplasmic reticulum signal peptide binding"/>
    <property type="evidence" value="ECO:0007669"/>
    <property type="project" value="InterPro"/>
</dbReference>
<evidence type="ECO:0000256" key="6">
    <source>
        <dbReference type="ARBA" id="ARBA00023135"/>
    </source>
</evidence>
<evidence type="ECO:0000256" key="1">
    <source>
        <dbReference type="ARBA" id="ARBA00004496"/>
    </source>
</evidence>
<dbReference type="InterPro" id="IPR038253">
    <property type="entry name" value="SRP68_N_sf"/>
</dbReference>
<sequence length="660" mass="74753">MEFIKTTRKERAQHKIGDEIDYEKYFKYCRSKVRQLVKEHRAITKPKNKGVAGKSGKGAKRLRQNEYLVKEIKKETLQGSQEVSQENIDVQDGDDKEEEDDADKQSTDILANAKHSKKIEYLFFVSERNWAYGQQLKEMYGKTEEPRVRYHMIRRYKAAVKTSELIIQVLQASLQEKKQKNQTRLNDARVYYCGLKGVLEFEQENWKEAIKAFSAYIGGKKKVLESDFKHRATGAAQSKKSKKAGKGGESEKDEGVDIAGMVKYAAYKLGLFGAKKAKKEMTTDEIIEYGNAEISGGKKDCIYELYSYIISKDDQKEDDVEQEKHEEEGEKSKVQYERKVIGTEKRSGKEMLEIYKGIMDKLSGAENVEGEDEIMGLVVPMQSSKNNKEYRLHIKNIIENFYKLLETFLGFVCSVNGGEKDYRLAIQQVLNVKNMLLSGAKSGGKGENKGGKDNGDKRKYTLKKIILSLDNIEFHIISMGGNNSRSNIVKMVRKLKDVMISVHKLVTVRDGSHVKYIQSMINHLSSFESMSDNSGNDHSVLFGDIQQFITETLLQLKKDGLEYLQVCRLALSNTPFTDTPGNKIEAEVVVVPMRPVFYNLAESYIIDQSASIDELSSLLSSASTSTTAVNAKKKKSVAEKAVEQPVEKRGSKGLLSSWWS</sequence>
<keyword evidence="6" id="KW-0733">Signal recognition particle</keyword>
<accession>A0A1R1PDI9</accession>
<feature type="compositionally biased region" description="Polar residues" evidence="10">
    <location>
        <begin position="78"/>
        <end position="88"/>
    </location>
</feature>
<keyword evidence="7" id="KW-0539">Nucleus</keyword>
<feature type="compositionally biased region" description="Basic and acidic residues" evidence="10">
    <location>
        <begin position="636"/>
        <end position="650"/>
    </location>
</feature>
<evidence type="ECO:0000313" key="12">
    <source>
        <dbReference type="EMBL" id="OMH79898.1"/>
    </source>
</evidence>
<comment type="subcellular location">
    <subcellularLocation>
        <location evidence="1">Cytoplasm</location>
    </subcellularLocation>
    <subcellularLocation>
        <location evidence="2">Nucleus</location>
        <location evidence="2">Nucleolus</location>
    </subcellularLocation>
</comment>
<evidence type="ECO:0000256" key="9">
    <source>
        <dbReference type="ARBA" id="ARBA00029498"/>
    </source>
</evidence>
<feature type="region of interest" description="Disordered" evidence="10">
    <location>
        <begin position="234"/>
        <end position="253"/>
    </location>
</feature>
<evidence type="ECO:0000256" key="7">
    <source>
        <dbReference type="ARBA" id="ARBA00023242"/>
    </source>
</evidence>
<organism evidence="11 14">
    <name type="scientific">Zancudomyces culisetae</name>
    <name type="common">Gut fungus</name>
    <name type="synonym">Smittium culisetae</name>
    <dbReference type="NCBI Taxonomy" id="1213189"/>
    <lineage>
        <taxon>Eukaryota</taxon>
        <taxon>Fungi</taxon>
        <taxon>Fungi incertae sedis</taxon>
        <taxon>Zoopagomycota</taxon>
        <taxon>Kickxellomycotina</taxon>
        <taxon>Harpellomycetes</taxon>
        <taxon>Harpellales</taxon>
        <taxon>Legeriomycetaceae</taxon>
        <taxon>Zancudomyces</taxon>
    </lineage>
</organism>
<evidence type="ECO:0000256" key="5">
    <source>
        <dbReference type="ARBA" id="ARBA00022884"/>
    </source>
</evidence>
<evidence type="ECO:0000313" key="13">
    <source>
        <dbReference type="EMBL" id="OMH81024.1"/>
    </source>
</evidence>
<proteinExistence type="inferred from homology"/>
<dbReference type="GO" id="GO:0005786">
    <property type="term" value="C:signal recognition particle, endoplasmic reticulum targeting"/>
    <property type="evidence" value="ECO:0007669"/>
    <property type="project" value="UniProtKB-KW"/>
</dbReference>
<keyword evidence="4" id="KW-0963">Cytoplasm</keyword>
<reference evidence="14" key="1">
    <citation type="submission" date="2017-01" db="EMBL/GenBank/DDBJ databases">
        <authorList>
            <person name="Wang Y."/>
            <person name="White M."/>
            <person name="Kvist S."/>
            <person name="Moncalvo J.-M."/>
        </authorList>
    </citation>
    <scope>NUCLEOTIDE SEQUENCE [LARGE SCALE GENOMIC DNA]</scope>
    <source>
        <strain evidence="14">COL-18-3</strain>
    </source>
</reference>
<keyword evidence="5" id="KW-0694">RNA-binding</keyword>
<evidence type="ECO:0000256" key="3">
    <source>
        <dbReference type="ARBA" id="ARBA00009352"/>
    </source>
</evidence>
<evidence type="ECO:0000256" key="10">
    <source>
        <dbReference type="SAM" id="MobiDB-lite"/>
    </source>
</evidence>
<keyword evidence="14" id="KW-1185">Reference proteome</keyword>
<evidence type="ECO:0000256" key="8">
    <source>
        <dbReference type="ARBA" id="ARBA00023274"/>
    </source>
</evidence>
<dbReference type="GO" id="GO:0008312">
    <property type="term" value="F:7S RNA binding"/>
    <property type="evidence" value="ECO:0007669"/>
    <property type="project" value="InterPro"/>
</dbReference>
<feature type="region of interest" description="Disordered" evidence="10">
    <location>
        <begin position="78"/>
        <end position="109"/>
    </location>
</feature>
<evidence type="ECO:0000256" key="4">
    <source>
        <dbReference type="ARBA" id="ARBA00022490"/>
    </source>
</evidence>
<evidence type="ECO:0000313" key="11">
    <source>
        <dbReference type="EMBL" id="OMH79060.1"/>
    </source>
</evidence>
<dbReference type="AlphaFoldDB" id="A0A1R1PDI9"/>
<dbReference type="InterPro" id="IPR026258">
    <property type="entry name" value="SRP68"/>
</dbReference>
<dbReference type="EMBL" id="LSSK01001683">
    <property type="protein sequence ID" value="OMH79060.1"/>
    <property type="molecule type" value="Genomic_DNA"/>
</dbReference>
<dbReference type="GO" id="GO:0006614">
    <property type="term" value="P:SRP-dependent cotranslational protein targeting to membrane"/>
    <property type="evidence" value="ECO:0007669"/>
    <property type="project" value="InterPro"/>
</dbReference>
<gene>
    <name evidence="13" type="ORF">AX774_g5532</name>
    <name evidence="12" type="ORF">AX774_g6678</name>
    <name evidence="11" type="ORF">AX774_g7540</name>
</gene>
<dbReference type="Gene3D" id="1.10.3450.40">
    <property type="entry name" value="Signal recognition particle, SRP68 subunit, RNA-binding domain"/>
    <property type="match status" value="1"/>
</dbReference>
<dbReference type="Proteomes" id="UP000188320">
    <property type="component" value="Unassembled WGS sequence"/>
</dbReference>
<dbReference type="PANTHER" id="PTHR12860:SF0">
    <property type="entry name" value="SIGNAL RECOGNITION PARTICLE SUBUNIT SRP68"/>
    <property type="match status" value="1"/>
</dbReference>
<dbReference type="OrthoDB" id="10255118at2759"/>
<evidence type="ECO:0000313" key="14">
    <source>
        <dbReference type="Proteomes" id="UP000188320"/>
    </source>
</evidence>
<dbReference type="Pfam" id="PF16969">
    <property type="entry name" value="SRP68"/>
    <property type="match status" value="1"/>
</dbReference>
<dbReference type="GO" id="GO:0005047">
    <property type="term" value="F:signal recognition particle binding"/>
    <property type="evidence" value="ECO:0007669"/>
    <property type="project" value="InterPro"/>
</dbReference>
<name>A0A1R1PDI9_ZANCU</name>
<keyword evidence="8" id="KW-0687">Ribonucleoprotein</keyword>